<evidence type="ECO:0000313" key="1">
    <source>
        <dbReference type="EMBL" id="RAK23709.1"/>
    </source>
</evidence>
<sequence length="224" mass="25803">MIKKIFIISLFSINSIFSQSGQVFYEAISKKFPETNENKADAYITELENSKILLELKFNKTTSYFAKTNLNKSDDYNFGEEALSILIGYEELFYSLKEKSLYLNSDEILVKKPSNHNWNISSESKKIDNYLCYKATCTESYTARDGKTKERVITAWFCPELPYSFGPLEFNGLPGLILELEKNGNKVVAKSIVLSNKEIELKIPNKKTITKEQYDKKIKENAQF</sequence>
<dbReference type="EMBL" id="QLMI01000003">
    <property type="protein sequence ID" value="RAK23709.1"/>
    <property type="molecule type" value="Genomic_DNA"/>
</dbReference>
<dbReference type="InterPro" id="IPR005901">
    <property type="entry name" value="GLPGLI"/>
</dbReference>
<reference evidence="1 2" key="1">
    <citation type="submission" date="2018-06" db="EMBL/GenBank/DDBJ databases">
        <title>Genomic Encyclopedia of Type Strains, Phase III (KMG-III): the genomes of soil and plant-associated and newly described type strains.</title>
        <authorList>
            <person name="Whitman W."/>
        </authorList>
    </citation>
    <scope>NUCLEOTIDE SEQUENCE [LARGE SCALE GENOMIC DNA]</scope>
    <source>
        <strain evidence="1 2">CGMCC 1.12398</strain>
    </source>
</reference>
<proteinExistence type="predicted"/>
<accession>A0A327Z0G2</accession>
<dbReference type="OrthoDB" id="1429333at2"/>
<protein>
    <submittedName>
        <fullName evidence="1">GLPGLI family protein</fullName>
    </submittedName>
</protein>
<dbReference type="NCBIfam" id="TIGR01200">
    <property type="entry name" value="GLPGLI"/>
    <property type="match status" value="1"/>
</dbReference>
<dbReference type="AlphaFoldDB" id="A0A327Z0G2"/>
<gene>
    <name evidence="1" type="ORF">B0I03_103175</name>
</gene>
<keyword evidence="2" id="KW-1185">Reference proteome</keyword>
<name>A0A327Z0G2_9FLAO</name>
<dbReference type="Pfam" id="PF09697">
    <property type="entry name" value="Porph_ging"/>
    <property type="match status" value="1"/>
</dbReference>
<organism evidence="1 2">
    <name type="scientific">Flavobacterium aquaticum</name>
    <dbReference type="NCBI Taxonomy" id="1236486"/>
    <lineage>
        <taxon>Bacteria</taxon>
        <taxon>Pseudomonadati</taxon>
        <taxon>Bacteroidota</taxon>
        <taxon>Flavobacteriia</taxon>
        <taxon>Flavobacteriales</taxon>
        <taxon>Flavobacteriaceae</taxon>
        <taxon>Flavobacterium</taxon>
    </lineage>
</organism>
<comment type="caution">
    <text evidence="1">The sequence shown here is derived from an EMBL/GenBank/DDBJ whole genome shotgun (WGS) entry which is preliminary data.</text>
</comment>
<dbReference type="Proteomes" id="UP000249620">
    <property type="component" value="Unassembled WGS sequence"/>
</dbReference>
<dbReference type="RefSeq" id="WP_111566536.1">
    <property type="nucleotide sequence ID" value="NZ_QLMI01000003.1"/>
</dbReference>
<evidence type="ECO:0000313" key="2">
    <source>
        <dbReference type="Proteomes" id="UP000249620"/>
    </source>
</evidence>